<protein>
    <submittedName>
        <fullName evidence="1">Uncharacterized protein</fullName>
    </submittedName>
</protein>
<proteinExistence type="predicted"/>
<dbReference type="EMBL" id="CP140009">
    <property type="protein sequence ID" value="WQD74221.1"/>
    <property type="molecule type" value="Genomic_DNA"/>
</dbReference>
<reference evidence="1" key="1">
    <citation type="submission" date="2023-12" db="EMBL/GenBank/DDBJ databases">
        <title>Genome sequencing and assembly of bacterial species from a model synthetic community.</title>
        <authorList>
            <person name="Hogle S.L."/>
        </authorList>
    </citation>
    <scope>NUCLEOTIDE SEQUENCE</scope>
    <source>
        <strain evidence="1">SBW25</strain>
    </source>
</reference>
<dbReference type="Proteomes" id="UP001325023">
    <property type="component" value="Chromosome"/>
</dbReference>
<keyword evidence="2" id="KW-1185">Reference proteome</keyword>
<evidence type="ECO:0000313" key="2">
    <source>
        <dbReference type="Proteomes" id="UP001325023"/>
    </source>
</evidence>
<evidence type="ECO:0000313" key="1">
    <source>
        <dbReference type="EMBL" id="WQD74221.1"/>
    </source>
</evidence>
<organism evidence="1 2">
    <name type="scientific">Pseudomonas fluorescens</name>
    <dbReference type="NCBI Taxonomy" id="294"/>
    <lineage>
        <taxon>Bacteria</taxon>
        <taxon>Pseudomonadati</taxon>
        <taxon>Pseudomonadota</taxon>
        <taxon>Gammaproteobacteria</taxon>
        <taxon>Pseudomonadales</taxon>
        <taxon>Pseudomonadaceae</taxon>
        <taxon>Pseudomonas</taxon>
    </lineage>
</organism>
<name>A0ACD4XYJ7_PSEFL</name>
<gene>
    <name evidence="1" type="ORF">U0037_09725</name>
</gene>
<accession>A0ACD4XYJ7</accession>
<sequence>MEFEQLNAPHFGCDSHDGISAGVLLGIQFETPLGLDGRTRD</sequence>